<keyword evidence="1" id="KW-0812">Transmembrane</keyword>
<dbReference type="Proteomes" id="UP000004349">
    <property type="component" value="Unassembled WGS sequence"/>
</dbReference>
<dbReference type="RefSeq" id="WP_005593923.1">
    <property type="nucleotide sequence ID" value="NZ_AFWE01000070.1"/>
</dbReference>
<dbReference type="AlphaFoldDB" id="F9RL04"/>
<evidence type="ECO:0000313" key="2">
    <source>
        <dbReference type="EMBL" id="EGU39348.1"/>
    </source>
</evidence>
<name>F9RL04_9VIBR</name>
<evidence type="ECO:0000256" key="1">
    <source>
        <dbReference type="SAM" id="Phobius"/>
    </source>
</evidence>
<sequence>MRPSRLMLLLGVIAGSIGAVMAFITMMVISAAVSYWLLMY</sequence>
<gene>
    <name evidence="2" type="ORF">VIS19158_06059</name>
</gene>
<reference evidence="2 3" key="1">
    <citation type="journal article" date="2012" name="Int. J. Syst. Evol. Microbiol.">
        <title>Vibrio caribbeanicus sp. nov., isolated from the marine sponge Scleritoderma cyanea.</title>
        <authorList>
            <person name="Hoffmann M."/>
            <person name="Monday S.R."/>
            <person name="Allard M.W."/>
            <person name="Strain E.A."/>
            <person name="Whittaker P."/>
            <person name="Naum M."/>
            <person name="McCarthy P.J."/>
            <person name="Lopez J.V."/>
            <person name="Fischer M."/>
            <person name="Brown E.W."/>
        </authorList>
    </citation>
    <scope>NUCLEOTIDE SEQUENCE [LARGE SCALE GENOMIC DNA]</scope>
    <source>
        <strain evidence="2 3">LMG 19158</strain>
    </source>
</reference>
<organism evidence="2 3">
    <name type="scientific">Vibrio scophthalmi LMG 19158</name>
    <dbReference type="NCBI Taxonomy" id="870967"/>
    <lineage>
        <taxon>Bacteria</taxon>
        <taxon>Pseudomonadati</taxon>
        <taxon>Pseudomonadota</taxon>
        <taxon>Gammaproteobacteria</taxon>
        <taxon>Vibrionales</taxon>
        <taxon>Vibrionaceae</taxon>
        <taxon>Vibrio</taxon>
    </lineage>
</organism>
<accession>F9RL04</accession>
<dbReference type="eggNOG" id="ENOG5030CFE">
    <property type="taxonomic scope" value="Bacteria"/>
</dbReference>
<protein>
    <submittedName>
        <fullName evidence="2">Uncharacterized protein</fullName>
    </submittedName>
</protein>
<dbReference type="EMBL" id="AFWE01000070">
    <property type="protein sequence ID" value="EGU39348.1"/>
    <property type="molecule type" value="Genomic_DNA"/>
</dbReference>
<keyword evidence="1" id="KW-0472">Membrane</keyword>
<comment type="caution">
    <text evidence="2">The sequence shown here is derived from an EMBL/GenBank/DDBJ whole genome shotgun (WGS) entry which is preliminary data.</text>
</comment>
<proteinExistence type="predicted"/>
<feature type="transmembrane region" description="Helical" evidence="1">
    <location>
        <begin position="7"/>
        <end position="38"/>
    </location>
</feature>
<evidence type="ECO:0000313" key="3">
    <source>
        <dbReference type="Proteomes" id="UP000004349"/>
    </source>
</evidence>
<keyword evidence="1" id="KW-1133">Transmembrane helix</keyword>